<evidence type="ECO:0000256" key="2">
    <source>
        <dbReference type="ARBA" id="ARBA00022729"/>
    </source>
</evidence>
<dbReference type="HAMAP" id="MF_01373">
    <property type="entry name" value="LpqB_lipoprot"/>
    <property type="match status" value="1"/>
</dbReference>
<evidence type="ECO:0000256" key="3">
    <source>
        <dbReference type="ARBA" id="ARBA00023136"/>
    </source>
</evidence>
<accession>A0A173LIU3</accession>
<keyword evidence="2 6" id="KW-0732">Signal</keyword>
<comment type="similarity">
    <text evidence="6">Belongs to the LpqB lipoprotein family.</text>
</comment>
<feature type="domain" description="GerMN" evidence="8">
    <location>
        <begin position="208"/>
        <end position="298"/>
    </location>
</feature>
<dbReference type="STRING" id="499555.BJL86_1030"/>
<evidence type="ECO:0000256" key="4">
    <source>
        <dbReference type="ARBA" id="ARBA00023139"/>
    </source>
</evidence>
<evidence type="ECO:0000256" key="6">
    <source>
        <dbReference type="HAMAP-Rule" id="MF_01373"/>
    </source>
</evidence>
<feature type="region of interest" description="Disordered" evidence="7">
    <location>
        <begin position="224"/>
        <end position="251"/>
    </location>
</feature>
<comment type="subcellular location">
    <subcellularLocation>
        <location evidence="6">Cell membrane</location>
        <topology evidence="6">Lipid-anchor</topology>
    </subcellularLocation>
</comment>
<evidence type="ECO:0000313" key="10">
    <source>
        <dbReference type="Proteomes" id="UP000186104"/>
    </source>
</evidence>
<dbReference type="AlphaFoldDB" id="A0A173LIU3"/>
<dbReference type="Pfam" id="PF10646">
    <property type="entry name" value="Germane"/>
    <property type="match status" value="1"/>
</dbReference>
<name>A0A173LIU3_9ACTN</name>
<dbReference type="InterPro" id="IPR011044">
    <property type="entry name" value="Quino_amine_DH_bsu"/>
</dbReference>
<dbReference type="PROSITE" id="PS51257">
    <property type="entry name" value="PROKAR_LIPOPROTEIN"/>
    <property type="match status" value="1"/>
</dbReference>
<dbReference type="Pfam" id="PF10647">
    <property type="entry name" value="Gmad1"/>
    <property type="match status" value="1"/>
</dbReference>
<dbReference type="InterPro" id="IPR019606">
    <property type="entry name" value="GerMN"/>
</dbReference>
<gene>
    <name evidence="6" type="primary">lpqB</name>
    <name evidence="9" type="ORF">BJL86_1030</name>
</gene>
<proteinExistence type="inferred from homology"/>
<protein>
    <recommendedName>
        <fullName evidence="6">Lipoprotein LpqB</fullName>
    </recommendedName>
</protein>
<keyword evidence="10" id="KW-1185">Reference proteome</keyword>
<reference evidence="9 10" key="1">
    <citation type="submission" date="2016-06" db="EMBL/GenBank/DDBJ databases">
        <title>Complete genome sequence of a saline-alkali tolerant type strain Dietzia timorensis ID05-A0528T.</title>
        <authorList>
            <person name="Wu X."/>
        </authorList>
    </citation>
    <scope>NUCLEOTIDE SEQUENCE [LARGE SCALE GENOMIC DNA]</scope>
    <source>
        <strain evidence="9 10">ID05-A0528</strain>
    </source>
</reference>
<sequence length="585" mass="63141">MTAKRSIRLRRRVLPFAAVAVAAITGLTGCVTLPSSSTPRVIDTFAPRESNEDVPTPVPNQEPDMLVRDFIKASALPDQRHAAARQFLTPEANEQWNDAESATVVLRANLSAAGRRTEDRASYTLRAQRVGVLEEGGVFTAGEGEVTAEIELVRVDNQWRIEGLPPGVIMERTEFYTNYSMHNLYFLDPDRDALVPDPRWLSASSREVAPSLLNMIAGDPRPSLTDSVTNRLGPSVSVRPSETGAEGEGTTVDFQGLPTMSSEEIQEFAAQVVWTLNDADIPGPYRLERDGAPIDERRAGGWRAEDVSDFDPDPDSPQLEYVLTSGDGLVRLTGQSAQRFGGEWSEIPDTRYARLSPNGEDLALVAGDGPNAEGAVLKVGPVDGEPADILRGPGITSPTWSNVDDSLWFLGAGGRISRLSNATDPSSAGEVGQDSLDDIDGNVTDMALDPTGVRLFFVADGQAYLSVISYRDRGTPELGPPLRIGQALENTVTSVGWLDRESVLVGRSAVEAPVARITVDGAMTESQSGRNISARIDAVAATGKSIYALDQRSLLQLDTQVEESERYWREVPGLSGIRAFPVVRG</sequence>
<evidence type="ECO:0000259" key="8">
    <source>
        <dbReference type="SMART" id="SM00909"/>
    </source>
</evidence>
<dbReference type="SMART" id="SM00909">
    <property type="entry name" value="Germane"/>
    <property type="match status" value="1"/>
</dbReference>
<evidence type="ECO:0000256" key="5">
    <source>
        <dbReference type="ARBA" id="ARBA00023288"/>
    </source>
</evidence>
<evidence type="ECO:0000256" key="1">
    <source>
        <dbReference type="ARBA" id="ARBA00022475"/>
    </source>
</evidence>
<dbReference type="KEGG" id="dtm:BJL86_1030"/>
<keyword evidence="5 6" id="KW-0449">Lipoprotein</keyword>
<dbReference type="EMBL" id="CP015961">
    <property type="protein sequence ID" value="ANI91823.1"/>
    <property type="molecule type" value="Genomic_DNA"/>
</dbReference>
<dbReference type="InterPro" id="IPR023959">
    <property type="entry name" value="LpqB"/>
</dbReference>
<keyword evidence="3 6" id="KW-0472">Membrane</keyword>
<keyword evidence="4 6" id="KW-0564">Palmitate</keyword>
<dbReference type="Proteomes" id="UP000186104">
    <property type="component" value="Chromosome"/>
</dbReference>
<keyword evidence="1 6" id="KW-1003">Cell membrane</keyword>
<dbReference type="Pfam" id="PF25976">
    <property type="entry name" value="LpqB_N"/>
    <property type="match status" value="1"/>
</dbReference>
<evidence type="ECO:0000313" key="9">
    <source>
        <dbReference type="EMBL" id="ANI91823.1"/>
    </source>
</evidence>
<organism evidence="9 10">
    <name type="scientific">Dietzia timorensis</name>
    <dbReference type="NCBI Taxonomy" id="499555"/>
    <lineage>
        <taxon>Bacteria</taxon>
        <taxon>Bacillati</taxon>
        <taxon>Actinomycetota</taxon>
        <taxon>Actinomycetes</taxon>
        <taxon>Mycobacteriales</taxon>
        <taxon>Dietziaceae</taxon>
        <taxon>Dietzia</taxon>
    </lineage>
</organism>
<dbReference type="InterPro" id="IPR059026">
    <property type="entry name" value="LpqB_N"/>
</dbReference>
<dbReference type="GO" id="GO:0005886">
    <property type="term" value="C:plasma membrane"/>
    <property type="evidence" value="ECO:0007669"/>
    <property type="project" value="UniProtKB-SubCell"/>
</dbReference>
<dbReference type="SUPFAM" id="SSF50969">
    <property type="entry name" value="YVTN repeat-like/Quinoprotein amine dehydrogenase"/>
    <property type="match status" value="1"/>
</dbReference>
<dbReference type="RefSeq" id="WP_067474822.1">
    <property type="nucleotide sequence ID" value="NZ_CP015961.1"/>
</dbReference>
<evidence type="ECO:0000256" key="7">
    <source>
        <dbReference type="SAM" id="MobiDB-lite"/>
    </source>
</evidence>
<dbReference type="InterPro" id="IPR018910">
    <property type="entry name" value="LpqB_C"/>
</dbReference>
<dbReference type="OrthoDB" id="3226781at2"/>